<sequence>MVGEVGDLRIGGSATLDPVEQLCDADLEPFGDLLDVSQSDVSLPPLDATLVGAIKPGMGGEALLGITGVGAELADPLPETLKDVGSFCHSH</sequence>
<dbReference type="AlphaFoldDB" id="A0A5C6AGL0"/>
<name>A0A5C6AGL0_9BACT</name>
<dbReference type="EMBL" id="SJPR01000002">
    <property type="protein sequence ID" value="TWT98201.1"/>
    <property type="molecule type" value="Genomic_DNA"/>
</dbReference>
<organism evidence="1 2">
    <name type="scientific">Botrimarina colliarenosi</name>
    <dbReference type="NCBI Taxonomy" id="2528001"/>
    <lineage>
        <taxon>Bacteria</taxon>
        <taxon>Pseudomonadati</taxon>
        <taxon>Planctomycetota</taxon>
        <taxon>Planctomycetia</taxon>
        <taxon>Pirellulales</taxon>
        <taxon>Lacipirellulaceae</taxon>
        <taxon>Botrimarina</taxon>
    </lineage>
</organism>
<comment type="caution">
    <text evidence="1">The sequence shown here is derived from an EMBL/GenBank/DDBJ whole genome shotgun (WGS) entry which is preliminary data.</text>
</comment>
<gene>
    <name evidence="1" type="ORF">Pla108_23590</name>
</gene>
<keyword evidence="2" id="KW-1185">Reference proteome</keyword>
<dbReference type="Proteomes" id="UP000317421">
    <property type="component" value="Unassembled WGS sequence"/>
</dbReference>
<evidence type="ECO:0000313" key="1">
    <source>
        <dbReference type="EMBL" id="TWT98201.1"/>
    </source>
</evidence>
<reference evidence="1 2" key="1">
    <citation type="submission" date="2019-02" db="EMBL/GenBank/DDBJ databases">
        <title>Deep-cultivation of Planctomycetes and their phenomic and genomic characterization uncovers novel biology.</title>
        <authorList>
            <person name="Wiegand S."/>
            <person name="Jogler M."/>
            <person name="Boedeker C."/>
            <person name="Pinto D."/>
            <person name="Vollmers J."/>
            <person name="Rivas-Marin E."/>
            <person name="Kohn T."/>
            <person name="Peeters S.H."/>
            <person name="Heuer A."/>
            <person name="Rast P."/>
            <person name="Oberbeckmann S."/>
            <person name="Bunk B."/>
            <person name="Jeske O."/>
            <person name="Meyerdierks A."/>
            <person name="Storesund J.E."/>
            <person name="Kallscheuer N."/>
            <person name="Luecker S."/>
            <person name="Lage O.M."/>
            <person name="Pohl T."/>
            <person name="Merkel B.J."/>
            <person name="Hornburger P."/>
            <person name="Mueller R.-W."/>
            <person name="Bruemmer F."/>
            <person name="Labrenz M."/>
            <person name="Spormann A.M."/>
            <person name="Op Den Camp H."/>
            <person name="Overmann J."/>
            <person name="Amann R."/>
            <person name="Jetten M.S.M."/>
            <person name="Mascher T."/>
            <person name="Medema M.H."/>
            <person name="Devos D.P."/>
            <person name="Kaster A.-K."/>
            <person name="Ovreas L."/>
            <person name="Rohde M."/>
            <person name="Galperin M.Y."/>
            <person name="Jogler C."/>
        </authorList>
    </citation>
    <scope>NUCLEOTIDE SEQUENCE [LARGE SCALE GENOMIC DNA]</scope>
    <source>
        <strain evidence="1 2">Pla108</strain>
    </source>
</reference>
<evidence type="ECO:0000313" key="2">
    <source>
        <dbReference type="Proteomes" id="UP000317421"/>
    </source>
</evidence>
<proteinExistence type="predicted"/>
<accession>A0A5C6AGL0</accession>
<protein>
    <submittedName>
        <fullName evidence="1">Uncharacterized protein</fullName>
    </submittedName>
</protein>